<dbReference type="EMBL" id="JALEMU010000122">
    <property type="protein sequence ID" value="MCI5756115.1"/>
    <property type="molecule type" value="Genomic_DNA"/>
</dbReference>
<dbReference type="PANTHER" id="PTHR42954:SF2">
    <property type="entry name" value="FE(2+) TRANSPORT PROTEIN A"/>
    <property type="match status" value="1"/>
</dbReference>
<evidence type="ECO:0000256" key="2">
    <source>
        <dbReference type="SAM" id="MobiDB-lite"/>
    </source>
</evidence>
<dbReference type="InterPro" id="IPR008988">
    <property type="entry name" value="Transcriptional_repressor_C"/>
</dbReference>
<dbReference type="Gene3D" id="2.30.30.90">
    <property type="match status" value="1"/>
</dbReference>
<dbReference type="PANTHER" id="PTHR42954">
    <property type="entry name" value="FE(2+) TRANSPORT PROTEIN A"/>
    <property type="match status" value="1"/>
</dbReference>
<dbReference type="Proteomes" id="UP001139365">
    <property type="component" value="Unassembled WGS sequence"/>
</dbReference>
<organism evidence="4 5">
    <name type="scientific">Candidatus Colimorpha enterica</name>
    <dbReference type="NCBI Taxonomy" id="3083063"/>
    <lineage>
        <taxon>Bacteria</taxon>
        <taxon>Pseudomonadati</taxon>
        <taxon>Bacteroidota</taxon>
        <taxon>Bacteroidia</taxon>
        <taxon>Bacteroidales</taxon>
        <taxon>Candidatus Colimorpha</taxon>
    </lineage>
</organism>
<dbReference type="AlphaFoldDB" id="A0AAE3FIL6"/>
<feature type="domain" description="Ferrous iron transporter FeoA-like" evidence="3">
    <location>
        <begin position="3"/>
        <end position="75"/>
    </location>
</feature>
<feature type="region of interest" description="Disordered" evidence="2">
    <location>
        <begin position="1"/>
        <end position="20"/>
    </location>
</feature>
<gene>
    <name evidence="4" type="ORF">MR241_07470</name>
</gene>
<dbReference type="InterPro" id="IPR052713">
    <property type="entry name" value="FeoA"/>
</dbReference>
<proteinExistence type="predicted"/>
<dbReference type="InterPro" id="IPR007167">
    <property type="entry name" value="Fe-transptr_FeoA-like"/>
</dbReference>
<accession>A0AAE3FIL6</accession>
<evidence type="ECO:0000313" key="5">
    <source>
        <dbReference type="Proteomes" id="UP001139365"/>
    </source>
</evidence>
<evidence type="ECO:0000256" key="1">
    <source>
        <dbReference type="ARBA" id="ARBA00023004"/>
    </source>
</evidence>
<dbReference type="GO" id="GO:0046914">
    <property type="term" value="F:transition metal ion binding"/>
    <property type="evidence" value="ECO:0007669"/>
    <property type="project" value="InterPro"/>
</dbReference>
<dbReference type="SUPFAM" id="SSF50037">
    <property type="entry name" value="C-terminal domain of transcriptional repressors"/>
    <property type="match status" value="1"/>
</dbReference>
<comment type="caution">
    <text evidence="4">The sequence shown here is derived from an EMBL/GenBank/DDBJ whole genome shotgun (WGS) entry which is preliminary data.</text>
</comment>
<dbReference type="Pfam" id="PF04023">
    <property type="entry name" value="FeoA"/>
    <property type="match status" value="1"/>
</dbReference>
<evidence type="ECO:0000259" key="3">
    <source>
        <dbReference type="SMART" id="SM00899"/>
    </source>
</evidence>
<name>A0AAE3FIL6_9BACT</name>
<reference evidence="4 5" key="1">
    <citation type="submission" date="2022-03" db="EMBL/GenBank/DDBJ databases">
        <title>Metagenome-assembled genomes from swine fecal metagenomes.</title>
        <authorList>
            <person name="Holman D.B."/>
            <person name="Kommadath A."/>
        </authorList>
    </citation>
    <scope>NUCLEOTIDE SEQUENCE [LARGE SCALE GENOMIC DNA]</scope>
    <source>
        <strain evidence="4">SUG147</strain>
    </source>
</reference>
<keyword evidence="1" id="KW-0408">Iron</keyword>
<sequence>MKRKMSELKPGQSGRVTELHNTGDIRRRLLDLGFTPGSVVRCIGKSPLGDPTAFSVKGTVIAVRRADSEKITVAAEERKDNDR</sequence>
<evidence type="ECO:0000313" key="4">
    <source>
        <dbReference type="EMBL" id="MCI5756115.1"/>
    </source>
</evidence>
<dbReference type="SMART" id="SM00899">
    <property type="entry name" value="FeoA"/>
    <property type="match status" value="1"/>
</dbReference>
<protein>
    <submittedName>
        <fullName evidence="4">Ferrous iron transport protein A</fullName>
    </submittedName>
</protein>
<dbReference type="InterPro" id="IPR038157">
    <property type="entry name" value="FeoA_core_dom"/>
</dbReference>